<feature type="region of interest" description="Disordered" evidence="7">
    <location>
        <begin position="160"/>
        <end position="181"/>
    </location>
</feature>
<dbReference type="Pfam" id="PF00172">
    <property type="entry name" value="Zn_clus"/>
    <property type="match status" value="1"/>
</dbReference>
<dbReference type="Gene3D" id="4.10.240.10">
    <property type="entry name" value="Zn(2)-C6 fungal-type DNA-binding domain"/>
    <property type="match status" value="1"/>
</dbReference>
<dbReference type="PROSITE" id="PS00463">
    <property type="entry name" value="ZN2_CY6_FUNGAL_1"/>
    <property type="match status" value="1"/>
</dbReference>
<keyword evidence="10" id="KW-1185">Reference proteome</keyword>
<dbReference type="SMART" id="SM00066">
    <property type="entry name" value="GAL4"/>
    <property type="match status" value="1"/>
</dbReference>
<evidence type="ECO:0000256" key="2">
    <source>
        <dbReference type="ARBA" id="ARBA00023015"/>
    </source>
</evidence>
<keyword evidence="5" id="KW-0539">Nucleus</keyword>
<comment type="caution">
    <text evidence="9">The sequence shown here is derived from an EMBL/GenBank/DDBJ whole genome shotgun (WGS) entry which is preliminary data.</text>
</comment>
<dbReference type="CDD" id="cd12148">
    <property type="entry name" value="fungal_TF_MHR"/>
    <property type="match status" value="1"/>
</dbReference>
<dbReference type="CDD" id="cd00067">
    <property type="entry name" value="GAL4"/>
    <property type="match status" value="1"/>
</dbReference>
<keyword evidence="4" id="KW-0804">Transcription</keyword>
<dbReference type="EMBL" id="JAGTJS010000009">
    <property type="protein sequence ID" value="KAH7258687.1"/>
    <property type="molecule type" value="Genomic_DNA"/>
</dbReference>
<feature type="coiled-coil region" evidence="6">
    <location>
        <begin position="64"/>
        <end position="119"/>
    </location>
</feature>
<dbReference type="InterPro" id="IPR051127">
    <property type="entry name" value="Fungal_SecMet_Regulators"/>
</dbReference>
<evidence type="ECO:0000256" key="5">
    <source>
        <dbReference type="ARBA" id="ARBA00023242"/>
    </source>
</evidence>
<protein>
    <submittedName>
        <fullName evidence="9">Fungal-specific transcription factor domain-containing protein</fullName>
    </submittedName>
</protein>
<evidence type="ECO:0000259" key="8">
    <source>
        <dbReference type="PROSITE" id="PS50048"/>
    </source>
</evidence>
<feature type="compositionally biased region" description="Acidic residues" evidence="7">
    <location>
        <begin position="161"/>
        <end position="170"/>
    </location>
</feature>
<evidence type="ECO:0000256" key="6">
    <source>
        <dbReference type="SAM" id="Coils"/>
    </source>
</evidence>
<dbReference type="PANTHER" id="PTHR47424:SF3">
    <property type="entry name" value="REGULATORY PROTEIN GAL4"/>
    <property type="match status" value="1"/>
</dbReference>
<reference evidence="9" key="1">
    <citation type="journal article" date="2021" name="Nat. Commun.">
        <title>Genetic determinants of endophytism in the Arabidopsis root mycobiome.</title>
        <authorList>
            <person name="Mesny F."/>
            <person name="Miyauchi S."/>
            <person name="Thiergart T."/>
            <person name="Pickel B."/>
            <person name="Atanasova L."/>
            <person name="Karlsson M."/>
            <person name="Huettel B."/>
            <person name="Barry K.W."/>
            <person name="Haridas S."/>
            <person name="Chen C."/>
            <person name="Bauer D."/>
            <person name="Andreopoulos W."/>
            <person name="Pangilinan J."/>
            <person name="LaButti K."/>
            <person name="Riley R."/>
            <person name="Lipzen A."/>
            <person name="Clum A."/>
            <person name="Drula E."/>
            <person name="Henrissat B."/>
            <person name="Kohler A."/>
            <person name="Grigoriev I.V."/>
            <person name="Martin F.M."/>
            <person name="Hacquard S."/>
        </authorList>
    </citation>
    <scope>NUCLEOTIDE SEQUENCE</scope>
    <source>
        <strain evidence="9">FSSC 5 MPI-SDFR-AT-0091</strain>
    </source>
</reference>
<dbReference type="InterPro" id="IPR007219">
    <property type="entry name" value="XnlR_reg_dom"/>
</dbReference>
<evidence type="ECO:0000313" key="9">
    <source>
        <dbReference type="EMBL" id="KAH7258687.1"/>
    </source>
</evidence>
<dbReference type="AlphaFoldDB" id="A0A9P9KDN3"/>
<sequence length="678" mass="76765">MAGISGDGLVFKRRRVAQACQTCRAMKSKCDGKRPECGRCLGYGFTCSYAKGKSWNPSPGIEKRDALNLDVEELRDTIDHYEGLVDRLLSDSTQKECHVKEFQEVKERARRALDGFTQDTDAGSSTQLSDPNQHRYLGEVSDVHFFNMVKRFLQTSPGAEQDFDSYEQEGDVSVGKSRPTALPEPDEARRLCEVYFETIHLAYPFIPKSLFMETWGGFQGPLSETHHNSTDLAILYVICAIGSYYNSFPGRDSSTSHEHYFRCAVIHSGKHHSINQVTLLLVQCFYFLAICKTDSCWIALGQAVRIAQSIGLHVESKTSKPRGPVELERRRRIWYSIYVLDRLLSLQLGRPPAIHDEDCSVPMPSRRGDSEIDWTSNIIEPVEGPSTGDYFVAVIEFSRIVGRVLSDIYGPAHERPTAEMMICTQVLDRQLVEWKMNLPRKLRFDLGHAFDPSVAFRRQRNMLAIKYHHLRALIHRPYLCYPLLRQLDDSSVALDWPLLTLFEKTCASEARETARLLHHVSDEKDLVHEFPWWQMISCLICAGSILLVSSIFVQPPIDDHSVFDSEGLRDDAETCLKMFEALSVNSKSARVARDMIKGLKQCGFEWKKHSKQLQPEITQALQSSAVQLPTQMPALEYVGLEGDLALEQTPTPQNWPAEIIDSMAWSSQFFGATQGEGA</sequence>
<evidence type="ECO:0000256" key="7">
    <source>
        <dbReference type="SAM" id="MobiDB-lite"/>
    </source>
</evidence>
<evidence type="ECO:0000313" key="10">
    <source>
        <dbReference type="Proteomes" id="UP000736672"/>
    </source>
</evidence>
<keyword evidence="1" id="KW-0479">Metal-binding</keyword>
<keyword evidence="6" id="KW-0175">Coiled coil</keyword>
<organism evidence="9 10">
    <name type="scientific">Fusarium solani</name>
    <name type="common">Filamentous fungus</name>
    <dbReference type="NCBI Taxonomy" id="169388"/>
    <lineage>
        <taxon>Eukaryota</taxon>
        <taxon>Fungi</taxon>
        <taxon>Dikarya</taxon>
        <taxon>Ascomycota</taxon>
        <taxon>Pezizomycotina</taxon>
        <taxon>Sordariomycetes</taxon>
        <taxon>Hypocreomycetidae</taxon>
        <taxon>Hypocreales</taxon>
        <taxon>Nectriaceae</taxon>
        <taxon>Fusarium</taxon>
        <taxon>Fusarium solani species complex</taxon>
    </lineage>
</organism>
<accession>A0A9P9KDN3</accession>
<dbReference type="GO" id="GO:0008270">
    <property type="term" value="F:zinc ion binding"/>
    <property type="evidence" value="ECO:0007669"/>
    <property type="project" value="InterPro"/>
</dbReference>
<dbReference type="InterPro" id="IPR001138">
    <property type="entry name" value="Zn2Cys6_DnaBD"/>
</dbReference>
<dbReference type="OrthoDB" id="424974at2759"/>
<dbReference type="SMART" id="SM00906">
    <property type="entry name" value="Fungal_trans"/>
    <property type="match status" value="1"/>
</dbReference>
<dbReference type="GO" id="GO:0006351">
    <property type="term" value="P:DNA-templated transcription"/>
    <property type="evidence" value="ECO:0007669"/>
    <property type="project" value="InterPro"/>
</dbReference>
<feature type="domain" description="Zn(2)-C6 fungal-type" evidence="8">
    <location>
        <begin position="19"/>
        <end position="49"/>
    </location>
</feature>
<dbReference type="Pfam" id="PF04082">
    <property type="entry name" value="Fungal_trans"/>
    <property type="match status" value="1"/>
</dbReference>
<evidence type="ECO:0000256" key="1">
    <source>
        <dbReference type="ARBA" id="ARBA00022723"/>
    </source>
</evidence>
<dbReference type="Proteomes" id="UP000736672">
    <property type="component" value="Unassembled WGS sequence"/>
</dbReference>
<evidence type="ECO:0000256" key="4">
    <source>
        <dbReference type="ARBA" id="ARBA00023163"/>
    </source>
</evidence>
<keyword evidence="2" id="KW-0805">Transcription regulation</keyword>
<proteinExistence type="predicted"/>
<keyword evidence="3" id="KW-0238">DNA-binding</keyword>
<dbReference type="SUPFAM" id="SSF57701">
    <property type="entry name" value="Zn2/Cys6 DNA-binding domain"/>
    <property type="match status" value="1"/>
</dbReference>
<name>A0A9P9KDN3_FUSSL</name>
<evidence type="ECO:0000256" key="3">
    <source>
        <dbReference type="ARBA" id="ARBA00023125"/>
    </source>
</evidence>
<dbReference type="PROSITE" id="PS50048">
    <property type="entry name" value="ZN2_CY6_FUNGAL_2"/>
    <property type="match status" value="1"/>
</dbReference>
<gene>
    <name evidence="9" type="ORF">B0J15DRAFT_446123</name>
</gene>
<dbReference type="PANTHER" id="PTHR47424">
    <property type="entry name" value="REGULATORY PROTEIN GAL4"/>
    <property type="match status" value="1"/>
</dbReference>
<dbReference type="GO" id="GO:0000981">
    <property type="term" value="F:DNA-binding transcription factor activity, RNA polymerase II-specific"/>
    <property type="evidence" value="ECO:0007669"/>
    <property type="project" value="InterPro"/>
</dbReference>
<dbReference type="InterPro" id="IPR036864">
    <property type="entry name" value="Zn2-C6_fun-type_DNA-bd_sf"/>
</dbReference>
<dbReference type="GO" id="GO:0003677">
    <property type="term" value="F:DNA binding"/>
    <property type="evidence" value="ECO:0007669"/>
    <property type="project" value="UniProtKB-KW"/>
</dbReference>